<dbReference type="STRING" id="871652.SAMN04515673_11931"/>
<keyword evidence="5 12" id="KW-0418">Kinase</keyword>
<proteinExistence type="predicted"/>
<evidence type="ECO:0000313" key="13">
    <source>
        <dbReference type="Proteomes" id="UP000199302"/>
    </source>
</evidence>
<organism evidence="12 13">
    <name type="scientific">Poseidonocella sedimentorum</name>
    <dbReference type="NCBI Taxonomy" id="871652"/>
    <lineage>
        <taxon>Bacteria</taxon>
        <taxon>Pseudomonadati</taxon>
        <taxon>Pseudomonadota</taxon>
        <taxon>Alphaproteobacteria</taxon>
        <taxon>Rhodobacterales</taxon>
        <taxon>Roseobacteraceae</taxon>
        <taxon>Poseidonocella</taxon>
    </lineage>
</organism>
<dbReference type="InterPro" id="IPR006205">
    <property type="entry name" value="Mev_gal_kin"/>
</dbReference>
<dbReference type="AlphaFoldDB" id="A0A1I6ERA0"/>
<dbReference type="Proteomes" id="UP000199302">
    <property type="component" value="Unassembled WGS sequence"/>
</dbReference>
<dbReference type="RefSeq" id="WP_092082750.1">
    <property type="nucleotide sequence ID" value="NZ_FOYI01000019.1"/>
</dbReference>
<dbReference type="Pfam" id="PF00288">
    <property type="entry name" value="GHMP_kinases_N"/>
    <property type="match status" value="1"/>
</dbReference>
<dbReference type="GO" id="GO:0004496">
    <property type="term" value="F:mevalonate kinase activity"/>
    <property type="evidence" value="ECO:0007669"/>
    <property type="project" value="InterPro"/>
</dbReference>
<protein>
    <submittedName>
        <fullName evidence="12">Mevalonate kinase</fullName>
    </submittedName>
</protein>
<keyword evidence="2" id="KW-0444">Lipid biosynthesis</keyword>
<evidence type="ECO:0000256" key="5">
    <source>
        <dbReference type="ARBA" id="ARBA00022777"/>
    </source>
</evidence>
<evidence type="ECO:0000256" key="2">
    <source>
        <dbReference type="ARBA" id="ARBA00022516"/>
    </source>
</evidence>
<evidence type="ECO:0000256" key="3">
    <source>
        <dbReference type="ARBA" id="ARBA00022679"/>
    </source>
</evidence>
<evidence type="ECO:0000259" key="11">
    <source>
        <dbReference type="Pfam" id="PF08544"/>
    </source>
</evidence>
<keyword evidence="1" id="KW-0963">Cytoplasm</keyword>
<comment type="pathway">
    <text evidence="9">Isoprenoid biosynthesis; isopentenyl diphosphate biosynthesis via mevalonate pathway; isopentenyl diphosphate from (R)-mevalonate: step 1/3.</text>
</comment>
<keyword evidence="6" id="KW-0067">ATP-binding</keyword>
<keyword evidence="7" id="KW-0460">Magnesium</keyword>
<dbReference type="GO" id="GO:0005737">
    <property type="term" value="C:cytoplasm"/>
    <property type="evidence" value="ECO:0007669"/>
    <property type="project" value="InterPro"/>
</dbReference>
<evidence type="ECO:0000256" key="8">
    <source>
        <dbReference type="ARBA" id="ARBA00023098"/>
    </source>
</evidence>
<evidence type="ECO:0000256" key="7">
    <source>
        <dbReference type="ARBA" id="ARBA00022842"/>
    </source>
</evidence>
<evidence type="ECO:0000256" key="6">
    <source>
        <dbReference type="ARBA" id="ARBA00022840"/>
    </source>
</evidence>
<evidence type="ECO:0000256" key="4">
    <source>
        <dbReference type="ARBA" id="ARBA00022741"/>
    </source>
</evidence>
<dbReference type="OrthoDB" id="6085637at2"/>
<name>A0A1I6ERA0_9RHOB</name>
<keyword evidence="4" id="KW-0547">Nucleotide-binding</keyword>
<dbReference type="InterPro" id="IPR020568">
    <property type="entry name" value="Ribosomal_Su5_D2-typ_SF"/>
</dbReference>
<dbReference type="UniPathway" id="UPA00057">
    <property type="reaction ID" value="UER00098"/>
</dbReference>
<dbReference type="InterPro" id="IPR014721">
    <property type="entry name" value="Ribsml_uS5_D2-typ_fold_subgr"/>
</dbReference>
<feature type="domain" description="GHMP kinase N-terminal" evidence="10">
    <location>
        <begin position="71"/>
        <end position="152"/>
    </location>
</feature>
<dbReference type="PRINTS" id="PR00959">
    <property type="entry name" value="MEVGALKINASE"/>
</dbReference>
<gene>
    <name evidence="12" type="ORF">SAMN04515673_11931</name>
</gene>
<evidence type="ECO:0000259" key="10">
    <source>
        <dbReference type="Pfam" id="PF00288"/>
    </source>
</evidence>
<dbReference type="GO" id="GO:0005524">
    <property type="term" value="F:ATP binding"/>
    <property type="evidence" value="ECO:0007669"/>
    <property type="project" value="UniProtKB-KW"/>
</dbReference>
<accession>A0A1I6ERA0</accession>
<feature type="domain" description="GHMP kinase C-terminal" evidence="11">
    <location>
        <begin position="221"/>
        <end position="286"/>
    </location>
</feature>
<dbReference type="InterPro" id="IPR036554">
    <property type="entry name" value="GHMP_kinase_C_sf"/>
</dbReference>
<keyword evidence="13" id="KW-1185">Reference proteome</keyword>
<dbReference type="SUPFAM" id="SSF55060">
    <property type="entry name" value="GHMP Kinase, C-terminal domain"/>
    <property type="match status" value="1"/>
</dbReference>
<dbReference type="PANTHER" id="PTHR43290:SF2">
    <property type="entry name" value="MEVALONATE KINASE"/>
    <property type="match status" value="1"/>
</dbReference>
<keyword evidence="3" id="KW-0808">Transferase</keyword>
<dbReference type="EMBL" id="FOYI01000019">
    <property type="protein sequence ID" value="SFR20205.1"/>
    <property type="molecule type" value="Genomic_DNA"/>
</dbReference>
<evidence type="ECO:0000313" key="12">
    <source>
        <dbReference type="EMBL" id="SFR20205.1"/>
    </source>
</evidence>
<dbReference type="GO" id="GO:0019287">
    <property type="term" value="P:isopentenyl diphosphate biosynthetic process, mevalonate pathway"/>
    <property type="evidence" value="ECO:0007669"/>
    <property type="project" value="UniProtKB-UniPathway"/>
</dbReference>
<dbReference type="PANTHER" id="PTHR43290">
    <property type="entry name" value="MEVALONATE KINASE"/>
    <property type="match status" value="1"/>
</dbReference>
<keyword evidence="8" id="KW-0443">Lipid metabolism</keyword>
<dbReference type="SUPFAM" id="SSF54211">
    <property type="entry name" value="Ribosomal protein S5 domain 2-like"/>
    <property type="match status" value="1"/>
</dbReference>
<sequence>MIRASAPGSIMITGEHAVVYGHSAIVAAIDQRITVELLPQPGPEIDIASDIAPPLFARLDALPHGGPYRFVLAAIAGFAADLPGGVSLRIRSEIDPTLGLGSSAAVTIATLGALARYADHTPDDLHTRALGIIRALQGRGSGADLASSLTGGMISYRAPEAGGPAAKITALPAPPPLSLRYAGYKTPTADVLALVAARMEAEPERYRALYAQMGAAAETAIAAATAQDWPALAASLQRYQTYMEALGVCDETLGALIRGAIAHPGTIAAKISGSGLGDCVVALGQTPPGFAPAPLAKEGLRVD</sequence>
<reference evidence="12 13" key="1">
    <citation type="submission" date="2016-10" db="EMBL/GenBank/DDBJ databases">
        <authorList>
            <person name="de Groot N.N."/>
        </authorList>
    </citation>
    <scope>NUCLEOTIDE SEQUENCE [LARGE SCALE GENOMIC DNA]</scope>
    <source>
        <strain evidence="13">KMM 9023,NRIC 0796,JCM 17311,KCTC 23692</strain>
    </source>
</reference>
<dbReference type="InterPro" id="IPR013750">
    <property type="entry name" value="GHMP_kinase_C_dom"/>
</dbReference>
<dbReference type="Pfam" id="PF08544">
    <property type="entry name" value="GHMP_kinases_C"/>
    <property type="match status" value="1"/>
</dbReference>
<dbReference type="Gene3D" id="3.30.70.890">
    <property type="entry name" value="GHMP kinase, C-terminal domain"/>
    <property type="match status" value="1"/>
</dbReference>
<dbReference type="InterPro" id="IPR006204">
    <property type="entry name" value="GHMP_kinase_N_dom"/>
</dbReference>
<evidence type="ECO:0000256" key="9">
    <source>
        <dbReference type="ARBA" id="ARBA00029438"/>
    </source>
</evidence>
<dbReference type="Gene3D" id="3.30.230.10">
    <property type="match status" value="1"/>
</dbReference>
<evidence type="ECO:0000256" key="1">
    <source>
        <dbReference type="ARBA" id="ARBA00022490"/>
    </source>
</evidence>